<dbReference type="Gene3D" id="3.40.50.300">
    <property type="entry name" value="P-loop containing nucleotide triphosphate hydrolases"/>
    <property type="match status" value="1"/>
</dbReference>
<comment type="caution">
    <text evidence="4">The sequence shown here is derived from an EMBL/GenBank/DDBJ whole genome shotgun (WGS) entry which is preliminary data.</text>
</comment>
<dbReference type="GO" id="GO:0043531">
    <property type="term" value="F:ADP binding"/>
    <property type="evidence" value="ECO:0007669"/>
    <property type="project" value="InterPro"/>
</dbReference>
<dbReference type="InterPro" id="IPR011990">
    <property type="entry name" value="TPR-like_helical_dom_sf"/>
</dbReference>
<protein>
    <submittedName>
        <fullName evidence="4">SARP family transcriptional regulator</fullName>
    </submittedName>
</protein>
<keyword evidence="1" id="KW-0805">Transcription regulation</keyword>
<dbReference type="Pfam" id="PF13424">
    <property type="entry name" value="TPR_12"/>
    <property type="match status" value="3"/>
</dbReference>
<dbReference type="Gene3D" id="1.10.10.10">
    <property type="entry name" value="Winged helix-like DNA-binding domain superfamily/Winged helix DNA-binding domain"/>
    <property type="match status" value="1"/>
</dbReference>
<dbReference type="EMBL" id="BONY01000046">
    <property type="protein sequence ID" value="GIH08202.1"/>
    <property type="molecule type" value="Genomic_DNA"/>
</dbReference>
<dbReference type="Gene3D" id="1.25.40.10">
    <property type="entry name" value="Tetratricopeptide repeat domain"/>
    <property type="match status" value="3"/>
</dbReference>
<dbReference type="SMART" id="SM00028">
    <property type="entry name" value="TPR"/>
    <property type="match status" value="8"/>
</dbReference>
<dbReference type="InterPro" id="IPR027417">
    <property type="entry name" value="P-loop_NTPase"/>
</dbReference>
<organism evidence="4 5">
    <name type="scientific">Rhizocola hellebori</name>
    <dbReference type="NCBI Taxonomy" id="1392758"/>
    <lineage>
        <taxon>Bacteria</taxon>
        <taxon>Bacillati</taxon>
        <taxon>Actinomycetota</taxon>
        <taxon>Actinomycetes</taxon>
        <taxon>Micromonosporales</taxon>
        <taxon>Micromonosporaceae</taxon>
        <taxon>Rhizocola</taxon>
    </lineage>
</organism>
<dbReference type="Pfam" id="PF03704">
    <property type="entry name" value="BTAD"/>
    <property type="match status" value="1"/>
</dbReference>
<dbReference type="PANTHER" id="PTHR35807">
    <property type="entry name" value="TRANSCRIPTIONAL REGULATOR REDD-RELATED"/>
    <property type="match status" value="1"/>
</dbReference>
<dbReference type="InterPro" id="IPR051677">
    <property type="entry name" value="AfsR-DnrI-RedD_regulator"/>
</dbReference>
<dbReference type="SMART" id="SM01043">
    <property type="entry name" value="BTAD"/>
    <property type="match status" value="1"/>
</dbReference>
<dbReference type="SUPFAM" id="SSF46894">
    <property type="entry name" value="C-terminal effector domain of the bipartite response regulators"/>
    <property type="match status" value="1"/>
</dbReference>
<keyword evidence="2" id="KW-0804">Transcription</keyword>
<reference evidence="4" key="1">
    <citation type="submission" date="2021-01" db="EMBL/GenBank/DDBJ databases">
        <title>Whole genome shotgun sequence of Rhizocola hellebori NBRC 109834.</title>
        <authorList>
            <person name="Komaki H."/>
            <person name="Tamura T."/>
        </authorList>
    </citation>
    <scope>NUCLEOTIDE SEQUENCE</scope>
    <source>
        <strain evidence="4">NBRC 109834</strain>
    </source>
</reference>
<dbReference type="InterPro" id="IPR016032">
    <property type="entry name" value="Sig_transdc_resp-reg_C-effctor"/>
</dbReference>
<dbReference type="InterPro" id="IPR002182">
    <property type="entry name" value="NB-ARC"/>
</dbReference>
<evidence type="ECO:0000313" key="4">
    <source>
        <dbReference type="EMBL" id="GIH08202.1"/>
    </source>
</evidence>
<evidence type="ECO:0000256" key="1">
    <source>
        <dbReference type="ARBA" id="ARBA00023015"/>
    </source>
</evidence>
<dbReference type="AlphaFoldDB" id="A0A8J3VJ90"/>
<dbReference type="SUPFAM" id="SSF48452">
    <property type="entry name" value="TPR-like"/>
    <property type="match status" value="4"/>
</dbReference>
<dbReference type="PRINTS" id="PR00364">
    <property type="entry name" value="DISEASERSIST"/>
</dbReference>
<dbReference type="CDD" id="cd15831">
    <property type="entry name" value="BTAD"/>
    <property type="match status" value="1"/>
</dbReference>
<feature type="domain" description="Bacterial transcriptional activator" evidence="3">
    <location>
        <begin position="100"/>
        <end position="243"/>
    </location>
</feature>
<evidence type="ECO:0000313" key="5">
    <source>
        <dbReference type="Proteomes" id="UP000612899"/>
    </source>
</evidence>
<dbReference type="PANTHER" id="PTHR35807:SF1">
    <property type="entry name" value="TRANSCRIPTIONAL REGULATOR REDD"/>
    <property type="match status" value="1"/>
</dbReference>
<dbReference type="InterPro" id="IPR019734">
    <property type="entry name" value="TPR_rpt"/>
</dbReference>
<dbReference type="SUPFAM" id="SSF52540">
    <property type="entry name" value="P-loop containing nucleoside triphosphate hydrolases"/>
    <property type="match status" value="1"/>
</dbReference>
<accession>A0A8J3VJ90</accession>
<dbReference type="Pfam" id="PF00931">
    <property type="entry name" value="NB-ARC"/>
    <property type="match status" value="1"/>
</dbReference>
<proteinExistence type="predicted"/>
<evidence type="ECO:0000259" key="3">
    <source>
        <dbReference type="SMART" id="SM01043"/>
    </source>
</evidence>
<dbReference type="GO" id="GO:0003677">
    <property type="term" value="F:DNA binding"/>
    <property type="evidence" value="ECO:0007669"/>
    <property type="project" value="InterPro"/>
</dbReference>
<dbReference type="Proteomes" id="UP000612899">
    <property type="component" value="Unassembled WGS sequence"/>
</dbReference>
<gene>
    <name evidence="4" type="ORF">Rhe02_62690</name>
</gene>
<dbReference type="InterPro" id="IPR005158">
    <property type="entry name" value="BTAD"/>
</dbReference>
<evidence type="ECO:0000256" key="2">
    <source>
        <dbReference type="ARBA" id="ARBA00023163"/>
    </source>
</evidence>
<dbReference type="GO" id="GO:0006355">
    <property type="term" value="P:regulation of DNA-templated transcription"/>
    <property type="evidence" value="ECO:0007669"/>
    <property type="project" value="InterPro"/>
</dbReference>
<dbReference type="InterPro" id="IPR036388">
    <property type="entry name" value="WH-like_DNA-bd_sf"/>
</dbReference>
<sequence length="1084" mass="116552">MAVRVVVLGRVGMAKGAYRPEIGRAQTRAILALLAINVGEPVSAAGLTRALWGGTEPSTARAQIHNAISALRRVCADIGAKDVIVSGRYGYQLLLPAEDVDLGQFRWSVRQAKELKAHDAVTAARVLREGLQLWHGEPLADAAAAFVDAARLRLAEERLVAIEELADLELSLDNPAAVTSELMSVVAAHPFREGARRRLMLALHRSGRHAEALQSYRTYRDLLADQEGLDPGAEISELEIEIIRGIRGRPLDGSATAAEISELPAVGGQKWVAPAQVPGGVGVFVGRQGYLDQLDIVAAATAHQAGRVILVSGTAGIGKTTLATVWAHRMADQFPDGQLFIDLHGFAPGSPMPATVALARFLRALGQPPDAIPTDLDGATAMFRSLLADRRVLIVLDNASEAEQVRPLLPGSGGCLVVVTSRDNLTGLSTSDGLSRVVLDVLTSKESNDLFVALLGRDRVDSQATAMLALSDACGQVPLAIRMVAANLADAPGRSAADYLADLTAGEKLDLMQLVGDGHASVRAAFDLSYRTLPARIRRLFRMLSVVPGGNFSAALAVAIAGTADEQVIPDLSMLVRKSLLYEVTPRRYAFYDLVRLYAKALSEKDSALIEAADRMYRHYLDELEGAAQLLYPQMLRLSELGDQAPPEPTFVDGPAALAWLDTELPNLTAATLHAAAEGPRPMAWLISDAMRGYFWSNRQLTEWLAIADAGLRAAARESDAAGMAANHIGLGSAYRCMGRYGDSVEQFESALIASRGIPWPQAEATALSHLAVSYAEVGHTLLARDRLTDALAVNRQLDRPASEAVVLGNLGSLRVRTGELGQSLRDFNGALTLYREIRSSGGEAIVMTNLGLVHFYLGRFGLASQHLTAGLTLHRQIGDRYGQALALCNLAYLRSEQGRHHDALEHASEAMTIVQATGDRQTEAYALITMGHIRLALNAPHHASQYYTQGMRLSQATGQRLPELEARIGVAQANLRQDEIDASLDLANQALRDATEFSYELLAGQTKTLLAEIHLAAARFDDARRWALDALAVHRKTEHRPGEARTHHLLGQIYRANGEPSAASLSTAQALFAEIGIPQPVNA</sequence>
<keyword evidence="5" id="KW-1185">Reference proteome</keyword>
<name>A0A8J3VJ90_9ACTN</name>